<comment type="similarity">
    <text evidence="2 8">Belongs to the GPI family.</text>
</comment>
<dbReference type="PANTHER" id="PTHR11469">
    <property type="entry name" value="GLUCOSE-6-PHOSPHATE ISOMERASE"/>
    <property type="match status" value="1"/>
</dbReference>
<dbReference type="PRINTS" id="PR00662">
    <property type="entry name" value="G6PISOMERASE"/>
</dbReference>
<keyword evidence="6 8" id="KW-0413">Isomerase</keyword>
<dbReference type="Gene3D" id="1.10.1390.10">
    <property type="match status" value="1"/>
</dbReference>
<dbReference type="EMBL" id="UIVT01000003">
    <property type="protein sequence ID" value="SVP93491.1"/>
    <property type="molecule type" value="Genomic_DNA"/>
</dbReference>
<dbReference type="PROSITE" id="PS51463">
    <property type="entry name" value="P_GLUCOSE_ISOMERASE_3"/>
    <property type="match status" value="1"/>
</dbReference>
<evidence type="ECO:0000313" key="10">
    <source>
        <dbReference type="EMBL" id="SVP93491.1"/>
    </source>
</evidence>
<evidence type="ECO:0000256" key="4">
    <source>
        <dbReference type="ARBA" id="ARBA00022432"/>
    </source>
</evidence>
<dbReference type="PROSITE" id="PS00765">
    <property type="entry name" value="P_GLUCOSE_ISOMERASE_1"/>
    <property type="match status" value="1"/>
</dbReference>
<dbReference type="AlphaFoldDB" id="A0A3B0NAT3"/>
<evidence type="ECO:0000256" key="5">
    <source>
        <dbReference type="ARBA" id="ARBA00023152"/>
    </source>
</evidence>
<dbReference type="HAMAP" id="MF_00473">
    <property type="entry name" value="G6P_isomerase"/>
    <property type="match status" value="1"/>
</dbReference>
<proteinExistence type="inferred from homology"/>
<dbReference type="PANTHER" id="PTHR11469:SF1">
    <property type="entry name" value="GLUCOSE-6-PHOSPHATE ISOMERASE"/>
    <property type="match status" value="1"/>
</dbReference>
<protein>
    <recommendedName>
        <fullName evidence="3 8">Glucose-6-phosphate isomerase</fullName>
        <ecNumber evidence="3 8">5.3.1.9</ecNumber>
    </recommendedName>
</protein>
<evidence type="ECO:0000313" key="9">
    <source>
        <dbReference type="EMBL" id="SVP92686.1"/>
    </source>
</evidence>
<dbReference type="GO" id="GO:0048029">
    <property type="term" value="F:monosaccharide binding"/>
    <property type="evidence" value="ECO:0007669"/>
    <property type="project" value="TreeGrafter"/>
</dbReference>
<dbReference type="UniPathway" id="UPA00109">
    <property type="reaction ID" value="UER00181"/>
</dbReference>
<dbReference type="EC" id="5.3.1.9" evidence="3 8"/>
<reference evidence="10" key="1">
    <citation type="submission" date="2018-07" db="EMBL/GenBank/DDBJ databases">
        <authorList>
            <person name="Quirk P.G."/>
            <person name="Krulwich T.A."/>
        </authorList>
    </citation>
    <scope>NUCLEOTIDE SEQUENCE</scope>
    <source>
        <strain evidence="10">Anand</strain>
    </source>
</reference>
<name>A0A3B0NAT3_THEAN</name>
<dbReference type="InterPro" id="IPR035482">
    <property type="entry name" value="SIS_PGI_2"/>
</dbReference>
<dbReference type="InterPro" id="IPR018189">
    <property type="entry name" value="Phosphoglucose_isomerase_CS"/>
</dbReference>
<evidence type="ECO:0000256" key="6">
    <source>
        <dbReference type="ARBA" id="ARBA00023235"/>
    </source>
</evidence>
<dbReference type="GO" id="GO:0006094">
    <property type="term" value="P:gluconeogenesis"/>
    <property type="evidence" value="ECO:0007669"/>
    <property type="project" value="UniProtKB-KW"/>
</dbReference>
<evidence type="ECO:0000256" key="8">
    <source>
        <dbReference type="RuleBase" id="RU000612"/>
    </source>
</evidence>
<dbReference type="GO" id="GO:0097367">
    <property type="term" value="F:carbohydrate derivative binding"/>
    <property type="evidence" value="ECO:0007669"/>
    <property type="project" value="InterPro"/>
</dbReference>
<dbReference type="InterPro" id="IPR035476">
    <property type="entry name" value="SIS_PGI_1"/>
</dbReference>
<comment type="pathway">
    <text evidence="1 8">Carbohydrate degradation; glycolysis; D-glyceraldehyde 3-phosphate and glycerone phosphate from D-glucose: step 2/4.</text>
</comment>
<accession>A0A3B0NAT3</accession>
<dbReference type="SUPFAM" id="SSF53697">
    <property type="entry name" value="SIS domain"/>
    <property type="match status" value="1"/>
</dbReference>
<keyword evidence="4 8" id="KW-0312">Gluconeogenesis</keyword>
<dbReference type="GO" id="GO:0004347">
    <property type="term" value="F:glucose-6-phosphate isomerase activity"/>
    <property type="evidence" value="ECO:0007669"/>
    <property type="project" value="UniProtKB-EC"/>
</dbReference>
<evidence type="ECO:0000256" key="3">
    <source>
        <dbReference type="ARBA" id="ARBA00011952"/>
    </source>
</evidence>
<dbReference type="InterPro" id="IPR023096">
    <property type="entry name" value="G6P_Isomerase_C"/>
</dbReference>
<dbReference type="PROSITE" id="PS00174">
    <property type="entry name" value="P_GLUCOSE_ISOMERASE_2"/>
    <property type="match status" value="1"/>
</dbReference>
<dbReference type="VEuPathDB" id="PiroplasmaDB:TA04045"/>
<dbReference type="Pfam" id="PF00342">
    <property type="entry name" value="PGI"/>
    <property type="match status" value="1"/>
</dbReference>
<gene>
    <name evidence="10" type="ORF">TAT_000248400</name>
    <name evidence="9" type="ORF">TAV_000248400</name>
</gene>
<evidence type="ECO:0000256" key="1">
    <source>
        <dbReference type="ARBA" id="ARBA00004926"/>
    </source>
</evidence>
<dbReference type="NCBIfam" id="NF001211">
    <property type="entry name" value="PRK00179.1"/>
    <property type="match status" value="1"/>
</dbReference>
<dbReference type="CDD" id="cd05016">
    <property type="entry name" value="SIS_PGI_2"/>
    <property type="match status" value="1"/>
</dbReference>
<evidence type="ECO:0000256" key="2">
    <source>
        <dbReference type="ARBA" id="ARBA00006604"/>
    </source>
</evidence>
<dbReference type="EMBL" id="UIVS01000003">
    <property type="protein sequence ID" value="SVP92686.1"/>
    <property type="molecule type" value="Genomic_DNA"/>
</dbReference>
<dbReference type="GO" id="GO:0051156">
    <property type="term" value="P:glucose 6-phosphate metabolic process"/>
    <property type="evidence" value="ECO:0007669"/>
    <property type="project" value="TreeGrafter"/>
</dbReference>
<dbReference type="Gene3D" id="3.40.50.10490">
    <property type="entry name" value="Glucose-6-phosphate isomerase like protein, domain 1"/>
    <property type="match status" value="2"/>
</dbReference>
<keyword evidence="5 8" id="KW-0324">Glycolysis</keyword>
<dbReference type="CDD" id="cd05015">
    <property type="entry name" value="SIS_PGI_1"/>
    <property type="match status" value="1"/>
</dbReference>
<organism evidence="10">
    <name type="scientific">Theileria annulata</name>
    <dbReference type="NCBI Taxonomy" id="5874"/>
    <lineage>
        <taxon>Eukaryota</taxon>
        <taxon>Sar</taxon>
        <taxon>Alveolata</taxon>
        <taxon>Apicomplexa</taxon>
        <taxon>Aconoidasida</taxon>
        <taxon>Piroplasmida</taxon>
        <taxon>Theileriidae</taxon>
        <taxon>Theileria</taxon>
    </lineage>
</organism>
<dbReference type="InterPro" id="IPR046348">
    <property type="entry name" value="SIS_dom_sf"/>
</dbReference>
<dbReference type="GO" id="GO:0005829">
    <property type="term" value="C:cytosol"/>
    <property type="evidence" value="ECO:0007669"/>
    <property type="project" value="TreeGrafter"/>
</dbReference>
<comment type="catalytic activity">
    <reaction evidence="7 8">
        <text>alpha-D-glucose 6-phosphate = beta-D-fructose 6-phosphate</text>
        <dbReference type="Rhea" id="RHEA:11816"/>
        <dbReference type="ChEBI" id="CHEBI:57634"/>
        <dbReference type="ChEBI" id="CHEBI:58225"/>
        <dbReference type="EC" id="5.3.1.9"/>
    </reaction>
</comment>
<dbReference type="GO" id="GO:0006096">
    <property type="term" value="P:glycolytic process"/>
    <property type="evidence" value="ECO:0007669"/>
    <property type="project" value="UniProtKB-UniPathway"/>
</dbReference>
<evidence type="ECO:0000256" key="7">
    <source>
        <dbReference type="ARBA" id="ARBA00029321"/>
    </source>
</evidence>
<sequence>MDPQKLEGCKSYNQLVSLKPSLLNLNLTNLLSDHERCDKLIKEWKGVTLDLSRELLTEESLKLLISLSKELKIKEKCAGLFKGEILNTSEKRPVLHTYLRALRSENLEVSGQNVTKDVHEVLDHIKEFSQKVRSGEIVASDGKPFDTVLCIGIGGSYLGTLFASEAFMSYGPAREASKNFKIRFLSNVDPSSLRSITSELDPNRSLVVITSKTFTTMETIKNSYSIRQWLLDHIANKDLLSKHLYAITTNVELACKFGIEPNNIFPFWNWVGGRFSVCSSVGLLPLSITFGYEIVDMFLSGCRDMDMHFKNEPEENNFPFLMGLTSFYNSTVLGFNTVALLPYSQDLSKFPQYAQQLLMESNGKSVSKTGEVLKYECSEIYFGEPGTNGQHSFYQLLHQGRTVPSEFIGYINTHNEDNKLYGDVTHHVELICNLFGQLDGLAFGKSQESLIKEGVDEDQAKFKVCRGNRPSMLLMFNELNPYTVGQLLSLYEHRTVVQGLLWNINSFDQMGVELGKQLASKIRSLFKENAVEFKNHEKPGTLSYSSIKLLAQFNSKYNNM</sequence>
<dbReference type="InterPro" id="IPR001672">
    <property type="entry name" value="G6P_Isomerase"/>
</dbReference>